<dbReference type="PANTHER" id="PTHR23159:SF31">
    <property type="entry name" value="CENTROSOME-ASSOCIATED PROTEIN CEP250 ISOFORM X1"/>
    <property type="match status" value="1"/>
</dbReference>
<dbReference type="Proteomes" id="UP000240830">
    <property type="component" value="Unassembled WGS sequence"/>
</dbReference>
<evidence type="ECO:0000313" key="3">
    <source>
        <dbReference type="EMBL" id="PJF17170.1"/>
    </source>
</evidence>
<feature type="coiled-coil region" evidence="1">
    <location>
        <begin position="973"/>
        <end position="1424"/>
    </location>
</feature>
<feature type="coiled-coil region" evidence="1">
    <location>
        <begin position="910"/>
        <end position="937"/>
    </location>
</feature>
<keyword evidence="4" id="KW-1185">Reference proteome</keyword>
<feature type="coiled-coil region" evidence="1">
    <location>
        <begin position="630"/>
        <end position="696"/>
    </location>
</feature>
<name>A0A2H9THS0_9FUNG</name>
<keyword evidence="2" id="KW-0732">Signal</keyword>
<organism evidence="3 4">
    <name type="scientific">Paramicrosporidium saccamoebae</name>
    <dbReference type="NCBI Taxonomy" id="1246581"/>
    <lineage>
        <taxon>Eukaryota</taxon>
        <taxon>Fungi</taxon>
        <taxon>Fungi incertae sedis</taxon>
        <taxon>Cryptomycota</taxon>
        <taxon>Cryptomycota incertae sedis</taxon>
        <taxon>Paramicrosporidium</taxon>
    </lineage>
</organism>
<feature type="coiled-coil region" evidence="1">
    <location>
        <begin position="559"/>
        <end position="586"/>
    </location>
</feature>
<evidence type="ECO:0000256" key="2">
    <source>
        <dbReference type="SAM" id="SignalP"/>
    </source>
</evidence>
<evidence type="ECO:0000256" key="1">
    <source>
        <dbReference type="SAM" id="Coils"/>
    </source>
</evidence>
<feature type="chain" id="PRO_5014123497" evidence="2">
    <location>
        <begin position="18"/>
        <end position="1540"/>
    </location>
</feature>
<keyword evidence="1" id="KW-0175">Coiled coil</keyword>
<feature type="coiled-coil region" evidence="1">
    <location>
        <begin position="1457"/>
        <end position="1508"/>
    </location>
</feature>
<reference evidence="3 4" key="1">
    <citation type="submission" date="2016-10" db="EMBL/GenBank/DDBJ databases">
        <title>The genome of Paramicrosporidium saccamoebae is the missing link in understanding Cryptomycota and Microsporidia evolution.</title>
        <authorList>
            <person name="Quandt C.A."/>
            <person name="Beaudet D."/>
            <person name="Corsaro D."/>
            <person name="Michel R."/>
            <person name="Corradi N."/>
            <person name="James T."/>
        </authorList>
    </citation>
    <scope>NUCLEOTIDE SEQUENCE [LARGE SCALE GENOMIC DNA]</scope>
    <source>
        <strain evidence="3 4">KSL3</strain>
    </source>
</reference>
<evidence type="ECO:0000313" key="4">
    <source>
        <dbReference type="Proteomes" id="UP000240830"/>
    </source>
</evidence>
<dbReference type="PANTHER" id="PTHR23159">
    <property type="entry name" value="CENTROSOMAL PROTEIN 2"/>
    <property type="match status" value="1"/>
</dbReference>
<proteinExistence type="predicted"/>
<comment type="caution">
    <text evidence="3">The sequence shown here is derived from an EMBL/GenBank/DDBJ whole genome shotgun (WGS) entry which is preliminary data.</text>
</comment>
<gene>
    <name evidence="3" type="ORF">PSACC_03010</name>
</gene>
<feature type="non-terminal residue" evidence="3">
    <location>
        <position position="1540"/>
    </location>
</feature>
<feature type="signal peptide" evidence="2">
    <location>
        <begin position="1"/>
        <end position="17"/>
    </location>
</feature>
<accession>A0A2H9THS0</accession>
<sequence>MRVLALFLAVIVGWTRASQSDDTCRVFYNASETADIGLVQKCCPDLLALHPSFVGAHYMLMQKYPSCRVLKHAAAMHFLHNKEKAPNYHSLVVQLIEDSAYPFVVRRIISLFGWKMDDQIFKEYESQVFDISPDQTPFARSTSGEGFEISQIEAFITSLPPTKYRQTYLDLFKRQKEALSNNSDKLRYFQNLSYREFILYDFDSMDIIEALEPRLAQLAANDSNFNYTGVLLSICEQLNHNFCETNHYYKNLQRQLQGSDPGNKANRDTAKAKFLQAASSHLQNRQVAENPYLVHHFVATILTDYCESDSGCMKSQLMGLINNGVIANQLGSLDKGTRSVDPALQEITDIIIQAKPSELHAKIYALRTILKIVRDTDDWPLAVHVAESVDPTYGIFHVANVFLRDGSLDRFLKIVSSFKVAPKLVNGVADNIYTLAKLYYESKAMMLLGDYSSSDNRIKEIESGLDLFGPHAPALREYLSRFQQQIGYMKQVDTSGPYVSPGIWINTLVGSLGQIRVNAQSENRNCDSIFQSYLATFQEMGPDFLQKVNSGQVPLPDLFQGIRAAYTNLTKEVTRLEAENESLRTSDQALTQRLRHQEQQTLEQRNQDNQEWNLKLEGHQALENSLSSQNSTLSLQLNQLQQALNQESQQHQGREEELVRQADLWKLRSEGLDRQYKSAQQEINGLRESIHNYSTRNKEEWRARDEHFKLDMQAYSEALQSKAALFDELGAAYAKLSDKTEQDAQRFQEEIEQLKQSSETCLEENRNLQTAIGDVNGRLQSCQKEAEESKQSSDALLKDKTKLQSANKALRSAKEKLLTALGVTDQGEATAVQGNDGKQKKVSKDRVRLNYALDTITNLRENFSWVQRLDIFLKQDYLPIVQMYVQKNHPGTVVENYTREDLLKGVLNSYKEGVTEMEKLETSKEELEKSLQTRLGENKSLQSTIEACHKESAELLRAKNRISLEQTTTLASLSESERQTAQALERAREAETRAEGTCSATSELQRQIQELRAQLEKEHREHFEESKDLKTAKEELRQTLEQSEKKLALTTAEKEERNVAITKHVSEYTAAMVTQKSLQEEVETKNGILENLKRDLEALKRKNEEAELTTEKARAIIAEKEAEILAQEQRISNLEDTLQTLSTQHDELNKQNATQILSLKDESERLKLELQTVERNVSEKETLIQAQKQEIEATKQESMTRKESLTNLQATLESTMSNNAEMTNAMQKQHQEAINVLEAEKTSLAEKLETSRLDAQEKLLNFNETIRLQKEEIESIQQNLTTAKKNLDQHKAEAAAYKEKSLAEHAKAIKDLKDEHEEKVQEMKKAREVFSEEVKAMYEYNQHLSKRLKNEEASVVLLNDTIRELESKLRNMAKEHGVEGDQQKDQIQLLNEEITKITKERDGLEAKNSQLAKIKRQLSLFKKNLSETLWIDTGSDEKMQSDLGTLRNIVRKVDPSIDSLLRARQAVEHSLANLKKSLETNQSQSQILEDTSRELNSAKEKINELESHLGILRAGDSNSADKYFNLVKKLTTTLPIKQES</sequence>
<dbReference type="EMBL" id="MTSL01000187">
    <property type="protein sequence ID" value="PJF17170.1"/>
    <property type="molecule type" value="Genomic_DNA"/>
</dbReference>
<protein>
    <submittedName>
        <fullName evidence="3">Uncharacterized protein</fullName>
    </submittedName>
</protein>
<dbReference type="STRING" id="1246581.A0A2H9THS0"/>
<feature type="coiled-coil region" evidence="1">
    <location>
        <begin position="737"/>
        <end position="771"/>
    </location>
</feature>